<dbReference type="GO" id="GO:0052689">
    <property type="term" value="F:carboxylic ester hydrolase activity"/>
    <property type="evidence" value="ECO:0007669"/>
    <property type="project" value="UniProtKB-KW"/>
</dbReference>
<organism evidence="6 7">
    <name type="scientific">Nocardia tenerifensis</name>
    <dbReference type="NCBI Taxonomy" id="228006"/>
    <lineage>
        <taxon>Bacteria</taxon>
        <taxon>Bacillati</taxon>
        <taxon>Actinomycetota</taxon>
        <taxon>Actinomycetes</taxon>
        <taxon>Mycobacteriales</taxon>
        <taxon>Nocardiaceae</taxon>
        <taxon>Nocardia</taxon>
    </lineage>
</organism>
<feature type="signal peptide" evidence="5">
    <location>
        <begin position="1"/>
        <end position="33"/>
    </location>
</feature>
<feature type="chain" id="PRO_5038348259" description="Cutinase" evidence="5">
    <location>
        <begin position="34"/>
        <end position="268"/>
    </location>
</feature>
<evidence type="ECO:0000256" key="4">
    <source>
        <dbReference type="ARBA" id="ARBA00023157"/>
    </source>
</evidence>
<dbReference type="SUPFAM" id="SSF53474">
    <property type="entry name" value="alpha/beta-Hydrolases"/>
    <property type="match status" value="1"/>
</dbReference>
<keyword evidence="3" id="KW-0378">Hydrolase</keyword>
<name>A0A318JRR1_9NOCA</name>
<dbReference type="Proteomes" id="UP000247569">
    <property type="component" value="Unassembled WGS sequence"/>
</dbReference>
<dbReference type="PANTHER" id="PTHR33630">
    <property type="entry name" value="CUTINASE RV1984C-RELATED-RELATED"/>
    <property type="match status" value="1"/>
</dbReference>
<evidence type="ECO:0008006" key="8">
    <source>
        <dbReference type="Google" id="ProtNLM"/>
    </source>
</evidence>
<evidence type="ECO:0000256" key="1">
    <source>
        <dbReference type="ARBA" id="ARBA00007534"/>
    </source>
</evidence>
<keyword evidence="2" id="KW-0719">Serine esterase</keyword>
<evidence type="ECO:0000256" key="2">
    <source>
        <dbReference type="ARBA" id="ARBA00022487"/>
    </source>
</evidence>
<dbReference type="Pfam" id="PF01083">
    <property type="entry name" value="Cutinase"/>
    <property type="match status" value="1"/>
</dbReference>
<accession>A0A318JRR1</accession>
<comment type="similarity">
    <text evidence="1">Belongs to the cutinase family.</text>
</comment>
<dbReference type="InterPro" id="IPR029058">
    <property type="entry name" value="AB_hydrolase_fold"/>
</dbReference>
<dbReference type="EMBL" id="QJKF01000014">
    <property type="protein sequence ID" value="PXX58489.1"/>
    <property type="molecule type" value="Genomic_DNA"/>
</dbReference>
<reference evidence="6 7" key="1">
    <citation type="submission" date="2018-05" db="EMBL/GenBank/DDBJ databases">
        <title>Genomic Encyclopedia of Type Strains, Phase IV (KMG-IV): sequencing the most valuable type-strain genomes for metagenomic binning, comparative biology and taxonomic classification.</title>
        <authorList>
            <person name="Goeker M."/>
        </authorList>
    </citation>
    <scope>NUCLEOTIDE SEQUENCE [LARGE SCALE GENOMIC DNA]</scope>
    <source>
        <strain evidence="6 7">DSM 44704</strain>
    </source>
</reference>
<proteinExistence type="inferred from homology"/>
<dbReference type="PANTHER" id="PTHR33630:SF9">
    <property type="entry name" value="CUTINASE 4"/>
    <property type="match status" value="1"/>
</dbReference>
<gene>
    <name evidence="6" type="ORF">DFR70_114173</name>
</gene>
<keyword evidence="7" id="KW-1185">Reference proteome</keyword>
<keyword evidence="4" id="KW-1015">Disulfide bond</keyword>
<dbReference type="InterPro" id="IPR000675">
    <property type="entry name" value="Cutinase/axe"/>
</dbReference>
<comment type="caution">
    <text evidence="6">The sequence shown here is derived from an EMBL/GenBank/DDBJ whole genome shotgun (WGS) entry which is preliminary data.</text>
</comment>
<evidence type="ECO:0000313" key="6">
    <source>
        <dbReference type="EMBL" id="PXX58489.1"/>
    </source>
</evidence>
<keyword evidence="5" id="KW-0732">Signal</keyword>
<protein>
    <recommendedName>
        <fullName evidence="8">Cutinase</fullName>
    </recommendedName>
</protein>
<dbReference type="SMART" id="SM01110">
    <property type="entry name" value="Cutinase"/>
    <property type="match status" value="1"/>
</dbReference>
<dbReference type="AlphaFoldDB" id="A0A318JRR1"/>
<sequence length="268" mass="26779">MKHNNAPRPPGCRARDRALVLLTASALGATALAGAGVAAARPGPKLAAAGCPAVAGVFMAGTWETNANADEREAVGLLGPVATALAEEFGPRFEFRLPAYAAAAFDGMAYGDSKATGIDAARRVITEIAERCAATKFVLAGYSQGADAIGEVAASIGCASDPVAADRILAAGLVADPRQGTAGGKLVGPAVEGEGIAGPRPSGFCGLSAVTAEICAQQDKYCATSAASNPILAQLGRVLSQPTEDKHAADPGVDADLTRSLVSDLVPV</sequence>
<evidence type="ECO:0000313" key="7">
    <source>
        <dbReference type="Proteomes" id="UP000247569"/>
    </source>
</evidence>
<evidence type="ECO:0000256" key="5">
    <source>
        <dbReference type="SAM" id="SignalP"/>
    </source>
</evidence>
<evidence type="ECO:0000256" key="3">
    <source>
        <dbReference type="ARBA" id="ARBA00022801"/>
    </source>
</evidence>
<dbReference type="Gene3D" id="3.40.50.1820">
    <property type="entry name" value="alpha/beta hydrolase"/>
    <property type="match status" value="1"/>
</dbReference>